<reference evidence="8 9" key="1">
    <citation type="submission" date="2019-10" db="EMBL/GenBank/DDBJ databases">
        <title>Taxonomy of Antarctic Massilia spp.: description of Massilia rubra sp. nov., Massilia aquatica sp. nov., Massilia mucilaginosa sp. nov., Massilia frigida sp. nov. isolated from streams, lakes and regoliths.</title>
        <authorList>
            <person name="Holochova P."/>
            <person name="Sedlacek I."/>
            <person name="Kralova S."/>
            <person name="Maslanova I."/>
            <person name="Busse H.-J."/>
            <person name="Stankova E."/>
            <person name="Vrbovska V."/>
            <person name="Kovarovic V."/>
            <person name="Bartak M."/>
            <person name="Svec P."/>
            <person name="Pantucek R."/>
        </authorList>
    </citation>
    <scope>NUCLEOTIDE SEQUENCE [LARGE SCALE GENOMIC DNA]</scope>
    <source>
        <strain evidence="8 9">CCM 8694</strain>
    </source>
</reference>
<evidence type="ECO:0000313" key="8">
    <source>
        <dbReference type="EMBL" id="NHZ65155.1"/>
    </source>
</evidence>
<dbReference type="PANTHER" id="PTHR40980">
    <property type="entry name" value="PLUG DOMAIN-CONTAINING PROTEIN"/>
    <property type="match status" value="1"/>
</dbReference>
<comment type="subcellular location">
    <subcellularLocation>
        <location evidence="1 5">Cell outer membrane</location>
    </subcellularLocation>
</comment>
<comment type="caution">
    <text evidence="8">The sequence shown here is derived from an EMBL/GenBank/DDBJ whole genome shotgun (WGS) entry which is preliminary data.</text>
</comment>
<keyword evidence="9" id="KW-1185">Reference proteome</keyword>
<keyword evidence="3 5" id="KW-0472">Membrane</keyword>
<accession>A0ABX0MWT0</accession>
<evidence type="ECO:0000256" key="4">
    <source>
        <dbReference type="ARBA" id="ARBA00023237"/>
    </source>
</evidence>
<evidence type="ECO:0000256" key="2">
    <source>
        <dbReference type="ARBA" id="ARBA00009810"/>
    </source>
</evidence>
<dbReference type="InterPro" id="IPR037066">
    <property type="entry name" value="Plug_dom_sf"/>
</dbReference>
<dbReference type="SUPFAM" id="SSF56935">
    <property type="entry name" value="Porins"/>
    <property type="match status" value="1"/>
</dbReference>
<name>A0ABX0MWT0_9BURK</name>
<dbReference type="Gene3D" id="2.170.130.10">
    <property type="entry name" value="TonB-dependent receptor, plug domain"/>
    <property type="match status" value="1"/>
</dbReference>
<dbReference type="PANTHER" id="PTHR40980:SF4">
    <property type="entry name" value="TONB-DEPENDENT RECEPTOR-LIKE BETA-BARREL DOMAIN-CONTAINING PROTEIN"/>
    <property type="match status" value="1"/>
</dbReference>
<evidence type="ECO:0000256" key="5">
    <source>
        <dbReference type="RuleBase" id="RU003357"/>
    </source>
</evidence>
<keyword evidence="8" id="KW-0675">Receptor</keyword>
<dbReference type="EMBL" id="WHJF01000074">
    <property type="protein sequence ID" value="NHZ65155.1"/>
    <property type="molecule type" value="Genomic_DNA"/>
</dbReference>
<dbReference type="InterPro" id="IPR010104">
    <property type="entry name" value="TonB_rcpt_bac"/>
</dbReference>
<evidence type="ECO:0000256" key="1">
    <source>
        <dbReference type="ARBA" id="ARBA00004442"/>
    </source>
</evidence>
<evidence type="ECO:0000259" key="6">
    <source>
        <dbReference type="Pfam" id="PF00593"/>
    </source>
</evidence>
<dbReference type="InterPro" id="IPR036942">
    <property type="entry name" value="Beta-barrel_TonB_sf"/>
</dbReference>
<dbReference type="InterPro" id="IPR012910">
    <property type="entry name" value="Plug_dom"/>
</dbReference>
<sequence>MTSHAPGPVAAIFRTPLIRTPLTRTPLTLKLIVAALAGAGTLSGASVWAQDAIALDVPSVVTVSGVRKAAQSAQAIKRNSDEVIDSIVAEEAGKFPDKNVAEMLGRITGVQIRRENGEAREVVIRGLPGLVTLLNGREMFTAGKEGRSLYLADIPAAMLQRVDVYKTQGAEMVEGGTAGVIDVRTARPFDAKGFASSLTARVENRDKSKTNDPNLSGMISNRWKTGYGEIGALAGLSYQDGNYHDEITWNSPPKDRAADIGAGISAPDELGHVLYQGQRKRVAGNVALQWRPSAALEFFAEGISTDIHHDAERQFYVGALGLNKHSAFTLIPGTKQVQTVTSTNSNPFALGSTQAPHDYSLGSQGALGARWNVSPTWRVTTELARTLSRVRQELPIVDLVAAPPTITGNTYVNGGAQFSYPAYDMSKPNNYRVATFFDNHNHAESRATDWRADASWTPEEDGFIKDVSTGVRVAKRNAAYVHELDGFRPAPGNIALSSLPGLACNSMPMAGDYGMASWVTPCAGFMHDHIGELRTLFGDGSKSAEDKLSQFNNQETTYALYTKAKYGFTAGTIPVEGTLGVRVVQTKGVLSGYSQANGVIVPVSSTPSSTDVLPNATLKAMILPDVQARLTAGKSMQRANFDQFNPGVSYNVPSTTVQAVGTGGNPDLKPIEGKNFDAAAEWYFAPTGSLTATVFRHDFKNYILTSSTKETYNGIVYDVHRPRNMSKGTLQGAELSYQQFYDKLPGWLGGFGLQANVTYMKGDLSDTGGVLKPFVGMSRLSYNVVGLYERDGWSGRVAYNWRDKYVDTFNYRGLGFDLIVDPIKTMDASLSYKISEAMSLTVDVENVLDRKYHDYHGVASNPRDIRRYDRVVGLSLRYKM</sequence>
<dbReference type="RefSeq" id="WP_167239130.1">
    <property type="nucleotide sequence ID" value="NZ_WHJF01000074.1"/>
</dbReference>
<feature type="domain" description="TonB-dependent receptor plug" evidence="7">
    <location>
        <begin position="78"/>
        <end position="180"/>
    </location>
</feature>
<dbReference type="InterPro" id="IPR000531">
    <property type="entry name" value="Beta-barrel_TonB"/>
</dbReference>
<dbReference type="NCBIfam" id="TIGR01782">
    <property type="entry name" value="TonB-Xanth-Caul"/>
    <property type="match status" value="1"/>
</dbReference>
<dbReference type="Proteomes" id="UP000610594">
    <property type="component" value="Unassembled WGS sequence"/>
</dbReference>
<dbReference type="Pfam" id="PF00593">
    <property type="entry name" value="TonB_dep_Rec_b-barrel"/>
    <property type="match status" value="1"/>
</dbReference>
<keyword evidence="5" id="KW-0798">TonB box</keyword>
<dbReference type="Pfam" id="PF07715">
    <property type="entry name" value="Plug"/>
    <property type="match status" value="1"/>
</dbReference>
<dbReference type="Gene3D" id="2.40.170.20">
    <property type="entry name" value="TonB-dependent receptor, beta-barrel domain"/>
    <property type="match status" value="1"/>
</dbReference>
<gene>
    <name evidence="8" type="ORF">F1735_23135</name>
</gene>
<evidence type="ECO:0000313" key="9">
    <source>
        <dbReference type="Proteomes" id="UP000610594"/>
    </source>
</evidence>
<keyword evidence="4" id="KW-0998">Cell outer membrane</keyword>
<organism evidence="8 9">
    <name type="scientific">Massilia genomosp. 1</name>
    <dbReference type="NCBI Taxonomy" id="2609280"/>
    <lineage>
        <taxon>Bacteria</taxon>
        <taxon>Pseudomonadati</taxon>
        <taxon>Pseudomonadota</taxon>
        <taxon>Betaproteobacteria</taxon>
        <taxon>Burkholderiales</taxon>
        <taxon>Oxalobacteraceae</taxon>
        <taxon>Telluria group</taxon>
        <taxon>Massilia</taxon>
    </lineage>
</organism>
<proteinExistence type="inferred from homology"/>
<comment type="similarity">
    <text evidence="2 5">Belongs to the TonB-dependent receptor family.</text>
</comment>
<protein>
    <submittedName>
        <fullName evidence="8">TonB-dependent receptor</fullName>
    </submittedName>
</protein>
<evidence type="ECO:0000259" key="7">
    <source>
        <dbReference type="Pfam" id="PF07715"/>
    </source>
</evidence>
<feature type="domain" description="TonB-dependent receptor-like beta-barrel" evidence="6">
    <location>
        <begin position="416"/>
        <end position="847"/>
    </location>
</feature>
<evidence type="ECO:0000256" key="3">
    <source>
        <dbReference type="ARBA" id="ARBA00023136"/>
    </source>
</evidence>